<sequence>MKLSIKKTALKSLTANKQLAPNMTPNIAGGAVGPDSSYPDSRRVDCLPTDTFASSPGPTQPCNVTGIC</sequence>
<name>A0A2A5JSW3_PSEO7</name>
<dbReference type="Proteomes" id="UP000228621">
    <property type="component" value="Unassembled WGS sequence"/>
</dbReference>
<comment type="caution">
    <text evidence="2">The sequence shown here is derived from an EMBL/GenBank/DDBJ whole genome shotgun (WGS) entry which is preliminary data.</text>
</comment>
<proteinExistence type="predicted"/>
<dbReference type="EMBL" id="NKHF01000029">
    <property type="protein sequence ID" value="PCK32429.1"/>
    <property type="molecule type" value="Genomic_DNA"/>
</dbReference>
<reference evidence="3" key="1">
    <citation type="journal article" date="2019" name="Genome Announc.">
        <title>Draft Genome Sequence of Pseudoalteromonas piscicida Strain 36Y ROTHPW, an Hypersaline Seawater Isolate from the South Coast of Sonora, Mexico.</title>
        <authorList>
            <person name="Sanchez-Diaz R."/>
            <person name="Molina-Garza Z.J."/>
            <person name="Cruz-Suarez L.E."/>
            <person name="Selvin J."/>
            <person name="Kiran G.S."/>
            <person name="Ibarra-Gamez J.C."/>
            <person name="Gomez-Gil B."/>
            <person name="Galaviz-Silva L."/>
        </authorList>
    </citation>
    <scope>NUCLEOTIDE SEQUENCE [LARGE SCALE GENOMIC DNA]</scope>
    <source>
        <strain evidence="3">36Y_RITHPW</strain>
    </source>
</reference>
<evidence type="ECO:0000256" key="1">
    <source>
        <dbReference type="SAM" id="MobiDB-lite"/>
    </source>
</evidence>
<keyword evidence="3" id="KW-1185">Reference proteome</keyword>
<evidence type="ECO:0000313" key="3">
    <source>
        <dbReference type="Proteomes" id="UP000228621"/>
    </source>
</evidence>
<organism evidence="2 3">
    <name type="scientific">Pseudoalteromonas piscicida</name>
    <dbReference type="NCBI Taxonomy" id="43662"/>
    <lineage>
        <taxon>Bacteria</taxon>
        <taxon>Pseudomonadati</taxon>
        <taxon>Pseudomonadota</taxon>
        <taxon>Gammaproteobacteria</taxon>
        <taxon>Alteromonadales</taxon>
        <taxon>Pseudoalteromonadaceae</taxon>
        <taxon>Pseudoalteromonas</taxon>
    </lineage>
</organism>
<gene>
    <name evidence="2" type="ORF">CEX98_06790</name>
</gene>
<accession>A0A2A5JSW3</accession>
<dbReference type="OrthoDB" id="6314501at2"/>
<dbReference type="RefSeq" id="WP_099641352.1">
    <property type="nucleotide sequence ID" value="NZ_NKHF01000029.1"/>
</dbReference>
<evidence type="ECO:0000313" key="2">
    <source>
        <dbReference type="EMBL" id="PCK32429.1"/>
    </source>
</evidence>
<protein>
    <submittedName>
        <fullName evidence="2">Uncharacterized protein</fullName>
    </submittedName>
</protein>
<dbReference type="AlphaFoldDB" id="A0A2A5JSW3"/>
<feature type="region of interest" description="Disordered" evidence="1">
    <location>
        <begin position="20"/>
        <end position="41"/>
    </location>
</feature>